<dbReference type="GO" id="GO:0008999">
    <property type="term" value="F:protein-N-terminal-alanine acetyltransferase activity"/>
    <property type="evidence" value="ECO:0007669"/>
    <property type="project" value="TreeGrafter"/>
</dbReference>
<accession>A0A1G9TKY1</accession>
<dbReference type="SUPFAM" id="SSF55729">
    <property type="entry name" value="Acyl-CoA N-acyltransferases (Nat)"/>
    <property type="match status" value="1"/>
</dbReference>
<keyword evidence="2" id="KW-1185">Reference proteome</keyword>
<dbReference type="Gene3D" id="3.40.630.30">
    <property type="match status" value="1"/>
</dbReference>
<proteinExistence type="predicted"/>
<dbReference type="AlphaFoldDB" id="A0A1G9TKY1"/>
<dbReference type="InterPro" id="IPR016181">
    <property type="entry name" value="Acyl_CoA_acyltransferase"/>
</dbReference>
<dbReference type="PANTHER" id="PTHR43441:SF11">
    <property type="entry name" value="RIBOSOMAL-PROTEIN-SERINE ACETYLTRANSFERASE"/>
    <property type="match status" value="1"/>
</dbReference>
<sequence>MGPQRLRVPRPLRWPPEPFDEHDTEGFLDFLRRDDTHALTVCLDGEYVGMVTLKKVRRPADVADACESLFDYGFDPLGLNKIGARAFASNEPSRSLLESLGVTLEGTPREERFANGESHDVLRYGLLAREWRVDG</sequence>
<keyword evidence="1" id="KW-0808">Transferase</keyword>
<reference evidence="1 2" key="1">
    <citation type="submission" date="2016-10" db="EMBL/GenBank/DDBJ databases">
        <authorList>
            <person name="de Groot N.N."/>
        </authorList>
    </citation>
    <scope>NUCLEOTIDE SEQUENCE [LARGE SCALE GENOMIC DNA]</scope>
    <source>
        <strain evidence="2">EB21,IBRC-M 10013,KCTC 4048</strain>
    </source>
</reference>
<dbReference type="Proteomes" id="UP000199370">
    <property type="component" value="Unassembled WGS sequence"/>
</dbReference>
<dbReference type="InterPro" id="IPR051908">
    <property type="entry name" value="Ribosomal_N-acetyltransferase"/>
</dbReference>
<organism evidence="1 2">
    <name type="scientific">Haloarchaeobius iranensis</name>
    <dbReference type="NCBI Taxonomy" id="996166"/>
    <lineage>
        <taxon>Archaea</taxon>
        <taxon>Methanobacteriati</taxon>
        <taxon>Methanobacteriota</taxon>
        <taxon>Stenosarchaea group</taxon>
        <taxon>Halobacteria</taxon>
        <taxon>Halobacteriales</taxon>
        <taxon>Halorubellaceae</taxon>
        <taxon>Haloarchaeobius</taxon>
    </lineage>
</organism>
<evidence type="ECO:0000313" key="1">
    <source>
        <dbReference type="EMBL" id="SDM48479.1"/>
    </source>
</evidence>
<evidence type="ECO:0000313" key="2">
    <source>
        <dbReference type="Proteomes" id="UP000199370"/>
    </source>
</evidence>
<dbReference type="PANTHER" id="PTHR43441">
    <property type="entry name" value="RIBOSOMAL-PROTEIN-SERINE ACETYLTRANSFERASE"/>
    <property type="match status" value="1"/>
</dbReference>
<dbReference type="OrthoDB" id="120213at2157"/>
<dbReference type="GO" id="GO:1990189">
    <property type="term" value="F:protein N-terminal-serine acetyltransferase activity"/>
    <property type="evidence" value="ECO:0007669"/>
    <property type="project" value="TreeGrafter"/>
</dbReference>
<gene>
    <name evidence="1" type="ORF">SAMN05192554_1033</name>
</gene>
<dbReference type="STRING" id="996166.SAMN05192554_1033"/>
<dbReference type="RefSeq" id="WP_089731521.1">
    <property type="nucleotide sequence ID" value="NZ_FNIA01000003.1"/>
</dbReference>
<name>A0A1G9TKY1_9EURY</name>
<protein>
    <submittedName>
        <fullName evidence="1">Protein N-acetyltransferase, RimJ/RimL family</fullName>
    </submittedName>
</protein>
<dbReference type="EMBL" id="FNIA01000003">
    <property type="protein sequence ID" value="SDM48479.1"/>
    <property type="molecule type" value="Genomic_DNA"/>
</dbReference>
<dbReference type="GO" id="GO:0005737">
    <property type="term" value="C:cytoplasm"/>
    <property type="evidence" value="ECO:0007669"/>
    <property type="project" value="TreeGrafter"/>
</dbReference>